<gene>
    <name evidence="1" type="ORF">HH303_09275</name>
</gene>
<dbReference type="InterPro" id="IPR027417">
    <property type="entry name" value="P-loop_NTPase"/>
</dbReference>
<evidence type="ECO:0000313" key="2">
    <source>
        <dbReference type="Proteomes" id="UP000539372"/>
    </source>
</evidence>
<dbReference type="Proteomes" id="UP000539372">
    <property type="component" value="Unassembled WGS sequence"/>
</dbReference>
<dbReference type="CDD" id="cd02042">
    <property type="entry name" value="ParAB_family"/>
    <property type="match status" value="1"/>
</dbReference>
<reference evidence="1 2" key="1">
    <citation type="submission" date="2020-04" db="EMBL/GenBank/DDBJ databases">
        <title>Rhodospirillaceae bacterium KN72 isolated from deep sea.</title>
        <authorList>
            <person name="Zhang D.-C."/>
        </authorList>
    </citation>
    <scope>NUCLEOTIDE SEQUENCE [LARGE SCALE GENOMIC DNA]</scope>
    <source>
        <strain evidence="1 2">KN72</strain>
    </source>
</reference>
<proteinExistence type="predicted"/>
<name>A0A7Y0E1F5_9PROT</name>
<evidence type="ECO:0000313" key="1">
    <source>
        <dbReference type="EMBL" id="NMM44671.1"/>
    </source>
</evidence>
<comment type="caution">
    <text evidence="1">The sequence shown here is derived from an EMBL/GenBank/DDBJ whole genome shotgun (WGS) entry which is preliminary data.</text>
</comment>
<dbReference type="Pfam" id="PF09140">
    <property type="entry name" value="MipZ"/>
    <property type="match status" value="1"/>
</dbReference>
<keyword evidence="2" id="KW-1185">Reference proteome</keyword>
<organism evidence="1 2">
    <name type="scientific">Pacificispira spongiicola</name>
    <dbReference type="NCBI Taxonomy" id="2729598"/>
    <lineage>
        <taxon>Bacteria</taxon>
        <taxon>Pseudomonadati</taxon>
        <taxon>Pseudomonadota</taxon>
        <taxon>Alphaproteobacteria</taxon>
        <taxon>Rhodospirillales</taxon>
        <taxon>Rhodospirillaceae</taxon>
        <taxon>Pacificispira</taxon>
    </lineage>
</organism>
<dbReference type="PANTHER" id="PTHR13696:SF96">
    <property type="entry name" value="COBQ_COBB_MIND_PARA NUCLEOTIDE BINDING DOMAIN-CONTAINING PROTEIN"/>
    <property type="match status" value="1"/>
</dbReference>
<accession>A0A7Y0E1F5</accession>
<dbReference type="Gene3D" id="3.40.50.300">
    <property type="entry name" value="P-loop containing nucleotide triphosphate hydrolases"/>
    <property type="match status" value="1"/>
</dbReference>
<dbReference type="InterPro" id="IPR050678">
    <property type="entry name" value="DNA_Partitioning_ATPase"/>
</dbReference>
<protein>
    <submittedName>
        <fullName evidence="1">AAA family ATPase</fullName>
    </submittedName>
</protein>
<sequence length="283" mass="31474">MPTPPVQPATRGQIVVVGNQKGGSGKSTTTMHIIAALLSSGAKVASIDLDARQGTLSRYVENRQAFMQRKGVKLPMPTHRSIEPSTVASTDVARAHDQHAVERAVQDLAMRHDYVVIDTPGTDNFLSRVGHSFADTLITPLNDSFVDLDVLATIDPETYAMTRPSKYAEMIFQVKMQKARRDRSNRTFEWIVMRNRTGQLDSRNQRAMDEALEKLSQRIGFKLVPGFSERVIFRELFLDGLTLLDLKTKGTDVKMSMSHLAARQEVRDLMSEIGLESAATTVS</sequence>
<dbReference type="AlphaFoldDB" id="A0A7Y0E1F5"/>
<dbReference type="SUPFAM" id="SSF52540">
    <property type="entry name" value="P-loop containing nucleoside triphosphate hydrolases"/>
    <property type="match status" value="1"/>
</dbReference>
<dbReference type="InterPro" id="IPR015223">
    <property type="entry name" value="MipZ"/>
</dbReference>
<dbReference type="EMBL" id="JABBNT010000002">
    <property type="protein sequence ID" value="NMM44671.1"/>
    <property type="molecule type" value="Genomic_DNA"/>
</dbReference>
<dbReference type="PANTHER" id="PTHR13696">
    <property type="entry name" value="P-LOOP CONTAINING NUCLEOSIDE TRIPHOSPHATE HYDROLASE"/>
    <property type="match status" value="1"/>
</dbReference>